<dbReference type="EMBL" id="CH991588">
    <property type="protein sequence ID" value="EDQ84372.1"/>
    <property type="molecule type" value="Genomic_DNA"/>
</dbReference>
<evidence type="ECO:0000313" key="2">
    <source>
        <dbReference type="EMBL" id="EDQ84372.1"/>
    </source>
</evidence>
<gene>
    <name evidence="2" type="ORF">MONBRDRAFT_30278</name>
</gene>
<name>A9VDI1_MONBE</name>
<dbReference type="Gene3D" id="1.25.40.10">
    <property type="entry name" value="Tetratricopeptide repeat domain"/>
    <property type="match status" value="1"/>
</dbReference>
<dbReference type="PANTHER" id="PTHR12875">
    <property type="entry name" value="GOLGI TO ER TRAFFIC PROTEIN 4 HOMOLOG"/>
    <property type="match status" value="1"/>
</dbReference>
<dbReference type="RefSeq" id="XP_001750773.1">
    <property type="nucleotide sequence ID" value="XM_001750721.1"/>
</dbReference>
<dbReference type="PANTHER" id="PTHR12875:SF0">
    <property type="entry name" value="GOLGI TO ER TRAFFIC PROTEIN 4 HOMOLOG"/>
    <property type="match status" value="1"/>
</dbReference>
<proteinExistence type="inferred from homology"/>
<dbReference type="KEGG" id="mbr:MONBRDRAFT_30278"/>
<dbReference type="InterPro" id="IPR007317">
    <property type="entry name" value="GET4"/>
</dbReference>
<dbReference type="GO" id="GO:0071818">
    <property type="term" value="C:BAT3 complex"/>
    <property type="evidence" value="ECO:0000318"/>
    <property type="project" value="GO_Central"/>
</dbReference>
<dbReference type="GO" id="GO:0045048">
    <property type="term" value="P:protein insertion into ER membrane"/>
    <property type="evidence" value="ECO:0000318"/>
    <property type="project" value="GO_Central"/>
</dbReference>
<accession>A9VDI1</accession>
<dbReference type="Proteomes" id="UP000001357">
    <property type="component" value="Unassembled WGS sequence"/>
</dbReference>
<reference evidence="2 3" key="1">
    <citation type="journal article" date="2008" name="Nature">
        <title>The genome of the choanoflagellate Monosiga brevicollis and the origin of metazoans.</title>
        <authorList>
            <consortium name="JGI Sequencing"/>
            <person name="King N."/>
            <person name="Westbrook M.J."/>
            <person name="Young S.L."/>
            <person name="Kuo A."/>
            <person name="Abedin M."/>
            <person name="Chapman J."/>
            <person name="Fairclough S."/>
            <person name="Hellsten U."/>
            <person name="Isogai Y."/>
            <person name="Letunic I."/>
            <person name="Marr M."/>
            <person name="Pincus D."/>
            <person name="Putnam N."/>
            <person name="Rokas A."/>
            <person name="Wright K.J."/>
            <person name="Zuzow R."/>
            <person name="Dirks W."/>
            <person name="Good M."/>
            <person name="Goodstein D."/>
            <person name="Lemons D."/>
            <person name="Li W."/>
            <person name="Lyons J.B."/>
            <person name="Morris A."/>
            <person name="Nichols S."/>
            <person name="Richter D.J."/>
            <person name="Salamov A."/>
            <person name="Bork P."/>
            <person name="Lim W.A."/>
            <person name="Manning G."/>
            <person name="Miller W.T."/>
            <person name="McGinnis W."/>
            <person name="Shapiro H."/>
            <person name="Tjian R."/>
            <person name="Grigoriev I.V."/>
            <person name="Rokhsar D."/>
        </authorList>
    </citation>
    <scope>NUCLEOTIDE SEQUENCE [LARGE SCALE GENOMIC DNA]</scope>
    <source>
        <strain evidence="3">MX1 / ATCC 50154</strain>
    </source>
</reference>
<dbReference type="AlphaFoldDB" id="A9VDI1"/>
<dbReference type="GeneID" id="5896037"/>
<dbReference type="InterPro" id="IPR011990">
    <property type="entry name" value="TPR-like_helical_dom_sf"/>
</dbReference>
<keyword evidence="3" id="KW-1185">Reference proteome</keyword>
<dbReference type="InParanoid" id="A9VDI1"/>
<comment type="similarity">
    <text evidence="1">Belongs to the GET4 family.</text>
</comment>
<dbReference type="GO" id="GO:0005829">
    <property type="term" value="C:cytosol"/>
    <property type="evidence" value="ECO:0000318"/>
    <property type="project" value="GO_Central"/>
</dbReference>
<organism evidence="2 3">
    <name type="scientific">Monosiga brevicollis</name>
    <name type="common">Choanoflagellate</name>
    <dbReference type="NCBI Taxonomy" id="81824"/>
    <lineage>
        <taxon>Eukaryota</taxon>
        <taxon>Choanoflagellata</taxon>
        <taxon>Craspedida</taxon>
        <taxon>Salpingoecidae</taxon>
        <taxon>Monosiga</taxon>
    </lineage>
</organism>
<sequence length="337" mass="36834">MDGVLLAASLFACGPGVGMAPSLWMGGWSVLTMAMAARAERALVKTRHRITRAIEEREYYEASQLVLSLASRLHALERDAEAVGELRNVLQQLIDHGQDKEVVSLARTMVTTPEYRAQLSLEEWAPVLTRMQDARQAKVLALALIQNWAGSPDQQTAAHVALWEAMATALAPRAQASDVLEAVLASLVRLCEMLVTSEAKWFELLQQAVTSHTQTLEDWKGYINRAALFSLQIPLGLVRRAFDMCMAPLGASGVAPTPLAEFVDRVLATLTRDALSLFEDLRVAYADVLEQHAATNPLLDRIAAYYYNHQPATGSGAGLGMLGKNIRTMSASAVKFF</sequence>
<protein>
    <submittedName>
        <fullName evidence="2">Uncharacterized protein</fullName>
    </submittedName>
</protein>
<dbReference type="Pfam" id="PF04190">
    <property type="entry name" value="GET4"/>
    <property type="match status" value="1"/>
</dbReference>
<evidence type="ECO:0000313" key="3">
    <source>
        <dbReference type="Proteomes" id="UP000001357"/>
    </source>
</evidence>
<evidence type="ECO:0000256" key="1">
    <source>
        <dbReference type="ARBA" id="ARBA00005351"/>
    </source>
</evidence>